<sequence>MELWFQDEARVGQIGRTGRVWYDRGVRPRGLRDMRHDAAWIFGAICPERDTGVALVLPEATVPAMQALIDELAGQLPADRHAVLVMDRAGWHIAAKLTWPETITPLHLPSYSPELNPIERVWLYLRERFLSHRLFDTVDAIVDACCDAWNALLAETGRVASLGRYGYL</sequence>
<gene>
    <name evidence="2" type="ORF">AWL63_10090</name>
</gene>
<dbReference type="Gene3D" id="3.30.420.10">
    <property type="entry name" value="Ribonuclease H-like superfamily/Ribonuclease H"/>
    <property type="match status" value="1"/>
</dbReference>
<dbReference type="AlphaFoldDB" id="A0A1B3ZA36"/>
<dbReference type="GO" id="GO:0003676">
    <property type="term" value="F:nucleic acid binding"/>
    <property type="evidence" value="ECO:0007669"/>
    <property type="project" value="InterPro"/>
</dbReference>
<dbReference type="InterPro" id="IPR038717">
    <property type="entry name" value="Tc1-like_DDE_dom"/>
</dbReference>
<dbReference type="InterPro" id="IPR036397">
    <property type="entry name" value="RNaseH_sf"/>
</dbReference>
<dbReference type="RefSeq" id="WP_069204834.1">
    <property type="nucleotide sequence ID" value="NZ_CP014168.1"/>
</dbReference>
<reference evidence="2 3" key="1">
    <citation type="submission" date="2016-01" db="EMBL/GenBank/DDBJ databases">
        <title>Complete genome and mega plasmid sequence of Sphingomonas panacis DCY99 elicits systemic resistance in rice to Xanthomonas oryzae.</title>
        <authorList>
            <person name="Kim Y.J."/>
            <person name="Yang D.C."/>
            <person name="Sing P."/>
        </authorList>
    </citation>
    <scope>NUCLEOTIDE SEQUENCE [LARGE SCALE GENOMIC DNA]</scope>
    <source>
        <strain evidence="2 3">DCY99</strain>
    </source>
</reference>
<name>A0A1B3ZA36_9SPHN</name>
<dbReference type="EMBL" id="CP014168">
    <property type="protein sequence ID" value="AOH84270.1"/>
    <property type="molecule type" value="Genomic_DNA"/>
</dbReference>
<protein>
    <recommendedName>
        <fullName evidence="1">Tc1-like transposase DDE domain-containing protein</fullName>
    </recommendedName>
</protein>
<dbReference type="InterPro" id="IPR047655">
    <property type="entry name" value="Transpos_IS630-like"/>
</dbReference>
<evidence type="ECO:0000259" key="1">
    <source>
        <dbReference type="Pfam" id="PF13358"/>
    </source>
</evidence>
<feature type="domain" description="Tc1-like transposase DDE" evidence="1">
    <location>
        <begin position="3"/>
        <end position="140"/>
    </location>
</feature>
<accession>A0A1B3ZA36</accession>
<keyword evidence="3" id="KW-1185">Reference proteome</keyword>
<organism evidence="2 3">
    <name type="scientific">Sphingomonas panacis</name>
    <dbReference type="NCBI Taxonomy" id="1560345"/>
    <lineage>
        <taxon>Bacteria</taxon>
        <taxon>Pseudomonadati</taxon>
        <taxon>Pseudomonadota</taxon>
        <taxon>Alphaproteobacteria</taxon>
        <taxon>Sphingomonadales</taxon>
        <taxon>Sphingomonadaceae</taxon>
        <taxon>Sphingomonas</taxon>
    </lineage>
</organism>
<dbReference type="NCBIfam" id="NF033545">
    <property type="entry name" value="transpos_IS630"/>
    <property type="match status" value="1"/>
</dbReference>
<evidence type="ECO:0000313" key="3">
    <source>
        <dbReference type="Proteomes" id="UP000094256"/>
    </source>
</evidence>
<dbReference type="STRING" id="1560345.AWL63_10090"/>
<dbReference type="KEGG" id="span:AWL63_10090"/>
<proteinExistence type="predicted"/>
<dbReference type="Pfam" id="PF13358">
    <property type="entry name" value="DDE_3"/>
    <property type="match status" value="1"/>
</dbReference>
<dbReference type="Proteomes" id="UP000094256">
    <property type="component" value="Chromosome"/>
</dbReference>
<evidence type="ECO:0000313" key="2">
    <source>
        <dbReference type="EMBL" id="AOH84270.1"/>
    </source>
</evidence>